<evidence type="ECO:0000313" key="2">
    <source>
        <dbReference type="Proteomes" id="UP000597877"/>
    </source>
</evidence>
<protein>
    <submittedName>
        <fullName evidence="1">Phage portal protein</fullName>
    </submittedName>
</protein>
<sequence>MRLVDRMRDGIRHFLKIQDAPNQTFIIREQLNFASNCIKNLLWYRGDSYELTQFYQNINGGSDGIKFWAACSTVGREIRKIHTGLPGIIVDRLTDIIITDFSQITFIKDTDKEIWDNIAKDNNFKKVLKKAVSKMLILGDGAFKISLDSKVSQYPIIEFLGADKVDYLYNRGRIHEVVFTTEYSHNNMDYYLKERYGYGYIKYELYRGTDEVSVAIDTIPALSGLADVEFDETVIMAHPIMYGESAKWEGRGQSIFEKKTDDFDALDEAWSQWMDALRKGRSKEWIPESILPRNPNTGAIIKPNAFDNSYIAKGDDMSENAQNKIEVTQPAIPHESYLATYVTALDLCLQGLISPSTLGIDVKKLDNAEAQREKEKTTLYTRGNIVDILQDQLPLFIQKVFDVINLSQNKTLTEVKCTIDFSEYANPSFESQVETVGKAKTQGIMSVEASVEELYGDTKDEEWKKNEVARLKAEQGISDEQEPALNMEGKITYEGNSGQKSVPDVEE</sequence>
<accession>A0ABR7F4F4</accession>
<organism evidence="1 2">
    <name type="scientific">Eubacterium segne</name>
    <dbReference type="NCBI Taxonomy" id="2763045"/>
    <lineage>
        <taxon>Bacteria</taxon>
        <taxon>Bacillati</taxon>
        <taxon>Bacillota</taxon>
        <taxon>Clostridia</taxon>
        <taxon>Eubacteriales</taxon>
        <taxon>Eubacteriaceae</taxon>
        <taxon>Eubacterium</taxon>
    </lineage>
</organism>
<dbReference type="Pfam" id="PF05133">
    <property type="entry name" value="SPP1_portal"/>
    <property type="match status" value="1"/>
</dbReference>
<proteinExistence type="predicted"/>
<reference evidence="1 2" key="1">
    <citation type="submission" date="2020-08" db="EMBL/GenBank/DDBJ databases">
        <title>Genome public.</title>
        <authorList>
            <person name="Liu C."/>
            <person name="Sun Q."/>
        </authorList>
    </citation>
    <scope>NUCLEOTIDE SEQUENCE [LARGE SCALE GENOMIC DNA]</scope>
    <source>
        <strain evidence="1 2">BX4</strain>
    </source>
</reference>
<keyword evidence="2" id="KW-1185">Reference proteome</keyword>
<gene>
    <name evidence="1" type="ORF">H8S00_11075</name>
</gene>
<dbReference type="RefSeq" id="WP_186840548.1">
    <property type="nucleotide sequence ID" value="NZ_JACOOZ010000008.1"/>
</dbReference>
<dbReference type="InterPro" id="IPR021145">
    <property type="entry name" value="Portal_protein_SPP1_Gp6-like"/>
</dbReference>
<dbReference type="EMBL" id="JACOOZ010000008">
    <property type="protein sequence ID" value="MBC5668513.1"/>
    <property type="molecule type" value="Genomic_DNA"/>
</dbReference>
<comment type="caution">
    <text evidence="1">The sequence shown here is derived from an EMBL/GenBank/DDBJ whole genome shotgun (WGS) entry which is preliminary data.</text>
</comment>
<evidence type="ECO:0000313" key="1">
    <source>
        <dbReference type="EMBL" id="MBC5668513.1"/>
    </source>
</evidence>
<dbReference type="Proteomes" id="UP000597877">
    <property type="component" value="Unassembled WGS sequence"/>
</dbReference>
<name>A0ABR7F4F4_9FIRM</name>